<evidence type="ECO:0000256" key="8">
    <source>
        <dbReference type="ARBA" id="ARBA00022527"/>
    </source>
</evidence>
<evidence type="ECO:0000256" key="12">
    <source>
        <dbReference type="ARBA" id="ARBA00022777"/>
    </source>
</evidence>
<comment type="cofactor">
    <cofactor evidence="1">
        <name>Mg(2+)</name>
        <dbReference type="ChEBI" id="CHEBI:18420"/>
    </cofactor>
</comment>
<dbReference type="Proteomes" id="UP000274756">
    <property type="component" value="Unassembled WGS sequence"/>
</dbReference>
<dbReference type="EC" id="2.7.11.1" evidence="5"/>
<evidence type="ECO:0000256" key="1">
    <source>
        <dbReference type="ARBA" id="ARBA00001946"/>
    </source>
</evidence>
<keyword evidence="12" id="KW-0418">Kinase</keyword>
<dbReference type="EMBL" id="UYYG01001192">
    <property type="protein sequence ID" value="VDN59851.1"/>
    <property type="molecule type" value="Genomic_DNA"/>
</dbReference>
<dbReference type="InterPro" id="IPR011009">
    <property type="entry name" value="Kinase-like_dom_sf"/>
</dbReference>
<dbReference type="GO" id="GO:0005634">
    <property type="term" value="C:nucleus"/>
    <property type="evidence" value="ECO:0007669"/>
    <property type="project" value="UniProtKB-SubCell"/>
</dbReference>
<evidence type="ECO:0000256" key="4">
    <source>
        <dbReference type="ARBA" id="ARBA00006234"/>
    </source>
</evidence>
<dbReference type="PROSITE" id="PS00108">
    <property type="entry name" value="PROTEIN_KINASE_ST"/>
    <property type="match status" value="1"/>
</dbReference>
<evidence type="ECO:0000256" key="5">
    <source>
        <dbReference type="ARBA" id="ARBA00012513"/>
    </source>
</evidence>
<evidence type="ECO:0000256" key="7">
    <source>
        <dbReference type="ARBA" id="ARBA00022490"/>
    </source>
</evidence>
<keyword evidence="8 22" id="KW-0723">Serine/threonine-protein kinase</keyword>
<keyword evidence="15" id="KW-0539">Nucleus</keyword>
<dbReference type="InterPro" id="IPR017441">
    <property type="entry name" value="Protein_kinase_ATP_BS"/>
</dbReference>
<comment type="catalytic activity">
    <reaction evidence="17">
        <text>L-seryl-[protein] + ATP = O-phospho-L-seryl-[protein] + ADP + H(+)</text>
        <dbReference type="Rhea" id="RHEA:17989"/>
        <dbReference type="Rhea" id="RHEA-COMP:9863"/>
        <dbReference type="Rhea" id="RHEA-COMP:11604"/>
        <dbReference type="ChEBI" id="CHEBI:15378"/>
        <dbReference type="ChEBI" id="CHEBI:29999"/>
        <dbReference type="ChEBI" id="CHEBI:30616"/>
        <dbReference type="ChEBI" id="CHEBI:83421"/>
        <dbReference type="ChEBI" id="CHEBI:456216"/>
        <dbReference type="EC" id="2.7.11.1"/>
    </reaction>
</comment>
<dbReference type="SUPFAM" id="SSF56112">
    <property type="entry name" value="Protein kinase-like (PK-like)"/>
    <property type="match status" value="1"/>
</dbReference>
<keyword evidence="14" id="KW-0460">Magnesium</keyword>
<evidence type="ECO:0000256" key="11">
    <source>
        <dbReference type="ARBA" id="ARBA00022741"/>
    </source>
</evidence>
<evidence type="ECO:0000259" key="23">
    <source>
        <dbReference type="PROSITE" id="PS50011"/>
    </source>
</evidence>
<evidence type="ECO:0000256" key="15">
    <source>
        <dbReference type="ARBA" id="ARBA00023242"/>
    </source>
</evidence>
<keyword evidence="13 21" id="KW-0067">ATP-binding</keyword>
<evidence type="ECO:0000256" key="16">
    <source>
        <dbReference type="ARBA" id="ARBA00047899"/>
    </source>
</evidence>
<feature type="domain" description="Protein kinase" evidence="23">
    <location>
        <begin position="5"/>
        <end position="264"/>
    </location>
</feature>
<dbReference type="GO" id="GO:0000226">
    <property type="term" value="P:microtubule cytoskeleton organization"/>
    <property type="evidence" value="ECO:0007669"/>
    <property type="project" value="TreeGrafter"/>
</dbReference>
<evidence type="ECO:0000256" key="6">
    <source>
        <dbReference type="ARBA" id="ARBA00022473"/>
    </source>
</evidence>
<dbReference type="GO" id="GO:0050321">
    <property type="term" value="F:tau-protein kinase activity"/>
    <property type="evidence" value="ECO:0007669"/>
    <property type="project" value="TreeGrafter"/>
</dbReference>
<dbReference type="GO" id="GO:0005737">
    <property type="term" value="C:cytoplasm"/>
    <property type="evidence" value="ECO:0007669"/>
    <property type="project" value="UniProtKB-SubCell"/>
</dbReference>
<dbReference type="PROSITE" id="PS50011">
    <property type="entry name" value="PROTEIN_KINASE_DOM"/>
    <property type="match status" value="1"/>
</dbReference>
<dbReference type="InterPro" id="IPR008271">
    <property type="entry name" value="Ser/Thr_kinase_AS"/>
</dbReference>
<evidence type="ECO:0000313" key="27">
    <source>
        <dbReference type="WBParaSite" id="DME_0000706301-mRNA-1"/>
    </source>
</evidence>
<evidence type="ECO:0000256" key="22">
    <source>
        <dbReference type="RuleBase" id="RU000304"/>
    </source>
</evidence>
<dbReference type="PROSITE" id="PS00107">
    <property type="entry name" value="PROTEIN_KINASE_ATP"/>
    <property type="match status" value="1"/>
</dbReference>
<dbReference type="FunFam" id="3.30.200.20:FF:000003">
    <property type="entry name" value="Non-specific serine/threonine protein kinase"/>
    <property type="match status" value="1"/>
</dbReference>
<evidence type="ECO:0000256" key="9">
    <source>
        <dbReference type="ARBA" id="ARBA00022679"/>
    </source>
</evidence>
<organism evidence="25 27">
    <name type="scientific">Dracunculus medinensis</name>
    <name type="common">Guinea worm</name>
    <dbReference type="NCBI Taxonomy" id="318479"/>
    <lineage>
        <taxon>Eukaryota</taxon>
        <taxon>Metazoa</taxon>
        <taxon>Ecdysozoa</taxon>
        <taxon>Nematoda</taxon>
        <taxon>Chromadorea</taxon>
        <taxon>Rhabditida</taxon>
        <taxon>Spirurina</taxon>
        <taxon>Dracunculoidea</taxon>
        <taxon>Dracunculidae</taxon>
        <taxon>Dracunculus</taxon>
    </lineage>
</organism>
<keyword evidence="6" id="KW-0217">Developmental protein</keyword>
<evidence type="ECO:0000256" key="17">
    <source>
        <dbReference type="ARBA" id="ARBA00048679"/>
    </source>
</evidence>
<dbReference type="WBParaSite" id="DME_0000706301-mRNA-1">
    <property type="protein sequence ID" value="DME_0000706301-mRNA-1"/>
    <property type="gene ID" value="DME_0000706301"/>
</dbReference>
<dbReference type="GO" id="GO:0046872">
    <property type="term" value="F:metal ion binding"/>
    <property type="evidence" value="ECO:0007669"/>
    <property type="project" value="UniProtKB-KW"/>
</dbReference>
<name>A0A158Q5D2_DRAME</name>
<evidence type="ECO:0000313" key="26">
    <source>
        <dbReference type="Proteomes" id="UP000274756"/>
    </source>
</evidence>
<comment type="subcellular location">
    <subcellularLocation>
        <location evidence="3">Cytoplasm</location>
    </subcellularLocation>
    <subcellularLocation>
        <location evidence="2">Nucleus</location>
    </subcellularLocation>
</comment>
<dbReference type="OrthoDB" id="193931at2759"/>
<protein>
    <recommendedName>
        <fullName evidence="20">Serine/threonine-protein kinase kin-29</fullName>
        <ecNumber evidence="5">2.7.11.1</ecNumber>
    </recommendedName>
</protein>
<sequence>RIGEYKIGKTIGKGNFAVVRLAKHRIANAEIAIKIVDKNFIDEENLLKLEREISILKILSHPHIIKLYEIIRSDNYIYLVTEYANRGEIFELLMEKGRLDETDARRYFQQIVSAVEYCHSRGIVHRDLKAENLLIDSQNNIKIIDFGFSNFQQSNLLLSTWCGSPPYVAPELLLGKKYDGRKADIWSLGVVLYILVTSGFPFPSDSLDKLKCAVLAGQLNIPYWVSVECADLIRKMLVFSPLKRFTIAQVIQHRNESSKNQLYLGSNFCSKLNPIVMVFMQQHTKWTEEQIIDEIVKKNFDGPIFATYELLCDKLAESINDNKDCPQIRRGSRGSIVSGKANVETETSAPTISAHYLAKLSLSTGNDSDKSDTSDTDESCSSSRSWIQRHSAQFGFVSGIEQPTLCSNRHENRRHTLYAGNISPLESCLFFLNPVSFL</sequence>
<feature type="binding site" evidence="21">
    <location>
        <position position="34"/>
    </location>
    <ligand>
        <name>ATP</name>
        <dbReference type="ChEBI" id="CHEBI:30616"/>
    </ligand>
</feature>
<dbReference type="FunFam" id="1.10.510.10:FF:001295">
    <property type="entry name" value="Serine/threonine-protein kinase kin-29"/>
    <property type="match status" value="1"/>
</dbReference>
<evidence type="ECO:0000256" key="10">
    <source>
        <dbReference type="ARBA" id="ARBA00022723"/>
    </source>
</evidence>
<reference evidence="24 26" key="2">
    <citation type="submission" date="2018-11" db="EMBL/GenBank/DDBJ databases">
        <authorList>
            <consortium name="Pathogen Informatics"/>
        </authorList>
    </citation>
    <scope>NUCLEOTIDE SEQUENCE [LARGE SCALE GENOMIC DNA]</scope>
</reference>
<gene>
    <name evidence="24" type="ORF">DME_LOCUS9824</name>
</gene>
<accession>A0A158Q5D2</accession>
<dbReference type="GO" id="GO:0035556">
    <property type="term" value="P:intracellular signal transduction"/>
    <property type="evidence" value="ECO:0007669"/>
    <property type="project" value="TreeGrafter"/>
</dbReference>
<keyword evidence="7" id="KW-0963">Cytoplasm</keyword>
<dbReference type="Gene3D" id="1.10.510.10">
    <property type="entry name" value="Transferase(Phosphotransferase) domain 1"/>
    <property type="match status" value="1"/>
</dbReference>
<comment type="similarity">
    <text evidence="4">Belongs to the protein kinase superfamily. CAMK Ser/Thr protein kinase family. SNF1 subfamily.</text>
</comment>
<dbReference type="STRING" id="318479.A0A158Q5D2"/>
<evidence type="ECO:0000256" key="18">
    <source>
        <dbReference type="ARBA" id="ARBA00053036"/>
    </source>
</evidence>
<keyword evidence="11 21" id="KW-0547">Nucleotide-binding</keyword>
<evidence type="ECO:0000256" key="2">
    <source>
        <dbReference type="ARBA" id="ARBA00004123"/>
    </source>
</evidence>
<evidence type="ECO:0000313" key="24">
    <source>
        <dbReference type="EMBL" id="VDN59851.1"/>
    </source>
</evidence>
<dbReference type="PANTHER" id="PTHR24346:SF42">
    <property type="entry name" value="SERINE_THREONINE-PROTEIN KINASE SIK3"/>
    <property type="match status" value="1"/>
</dbReference>
<proteinExistence type="inferred from homology"/>
<evidence type="ECO:0000313" key="25">
    <source>
        <dbReference type="Proteomes" id="UP000038040"/>
    </source>
</evidence>
<keyword evidence="10" id="KW-0479">Metal-binding</keyword>
<dbReference type="Proteomes" id="UP000038040">
    <property type="component" value="Unplaced"/>
</dbReference>
<dbReference type="SMART" id="SM00220">
    <property type="entry name" value="S_TKc"/>
    <property type="match status" value="1"/>
</dbReference>
<evidence type="ECO:0000256" key="3">
    <source>
        <dbReference type="ARBA" id="ARBA00004496"/>
    </source>
</evidence>
<keyword evidence="26" id="KW-1185">Reference proteome</keyword>
<dbReference type="GO" id="GO:0005524">
    <property type="term" value="F:ATP binding"/>
    <property type="evidence" value="ECO:0007669"/>
    <property type="project" value="UniProtKB-UniRule"/>
</dbReference>
<evidence type="ECO:0000256" key="14">
    <source>
        <dbReference type="ARBA" id="ARBA00022842"/>
    </source>
</evidence>
<evidence type="ECO:0000256" key="13">
    <source>
        <dbReference type="ARBA" id="ARBA00022840"/>
    </source>
</evidence>
<comment type="function">
    <text evidence="18">Regulates chemoreceptor expression by phosphorylating the hda-4 class II histone deacetylase (HDAC) and inhibiting the gene repression functions of hda-4 and the mef-2 transcription factor, enabling the correct sensing and transduction of food signals. Role in determining body size, the dauer decision and serotonin-mediated egg laying. May modulate the Sma/Mab pathway and regulates development in the later larval stages.</text>
</comment>
<dbReference type="InterPro" id="IPR000719">
    <property type="entry name" value="Prot_kinase_dom"/>
</dbReference>
<dbReference type="AlphaFoldDB" id="A0A158Q5D2"/>
<evidence type="ECO:0000256" key="21">
    <source>
        <dbReference type="PROSITE-ProRule" id="PRU10141"/>
    </source>
</evidence>
<comment type="catalytic activity">
    <reaction evidence="16">
        <text>L-threonyl-[protein] + ATP = O-phospho-L-threonyl-[protein] + ADP + H(+)</text>
        <dbReference type="Rhea" id="RHEA:46608"/>
        <dbReference type="Rhea" id="RHEA-COMP:11060"/>
        <dbReference type="Rhea" id="RHEA-COMP:11605"/>
        <dbReference type="ChEBI" id="CHEBI:15378"/>
        <dbReference type="ChEBI" id="CHEBI:30013"/>
        <dbReference type="ChEBI" id="CHEBI:30616"/>
        <dbReference type="ChEBI" id="CHEBI:61977"/>
        <dbReference type="ChEBI" id="CHEBI:456216"/>
        <dbReference type="EC" id="2.7.11.1"/>
    </reaction>
</comment>
<dbReference type="Pfam" id="PF00069">
    <property type="entry name" value="Pkinase"/>
    <property type="match status" value="1"/>
</dbReference>
<reference evidence="27" key="1">
    <citation type="submission" date="2016-04" db="UniProtKB">
        <authorList>
            <consortium name="WormBaseParasite"/>
        </authorList>
    </citation>
    <scope>IDENTIFICATION</scope>
</reference>
<dbReference type="PANTHER" id="PTHR24346">
    <property type="entry name" value="MAP/MICROTUBULE AFFINITY-REGULATING KINASE"/>
    <property type="match status" value="1"/>
</dbReference>
<evidence type="ECO:0000256" key="20">
    <source>
        <dbReference type="ARBA" id="ARBA00069695"/>
    </source>
</evidence>
<evidence type="ECO:0000256" key="19">
    <source>
        <dbReference type="ARBA" id="ARBA00062956"/>
    </source>
</evidence>
<keyword evidence="9" id="KW-0808">Transferase</keyword>
<comment type="subunit">
    <text evidence="19">Interacts with tax-6.</text>
</comment>